<proteinExistence type="predicted"/>
<dbReference type="Proteomes" id="UP001500454">
    <property type="component" value="Unassembled WGS sequence"/>
</dbReference>
<evidence type="ECO:0000313" key="2">
    <source>
        <dbReference type="Proteomes" id="UP001500454"/>
    </source>
</evidence>
<dbReference type="RefSeq" id="WP_345224092.1">
    <property type="nucleotide sequence ID" value="NZ_BAABHA010000004.1"/>
</dbReference>
<sequence>MYQASPTVVGPPLVLGVSLTLAQYQKCLAPPPEVSSTRTVELRIDPTLDLVYLAETTLPGSLPLLRGLNQAHVAGVKLQAARLQLLEDAPCTARRHQPSLMVLEEGHCFITAADVKVPVASFGRQHLRRSFVNMEVNSNVNLLDYLLTDWFTVELSGTLRRRLVKAMSLSMSLEFEVQGSRRALA</sequence>
<gene>
    <name evidence="1" type="ORF">GCM10023186_21790</name>
</gene>
<name>A0ABP8IZB7_9BACT</name>
<accession>A0ABP8IZB7</accession>
<comment type="caution">
    <text evidence="1">The sequence shown here is derived from an EMBL/GenBank/DDBJ whole genome shotgun (WGS) entry which is preliminary data.</text>
</comment>
<protein>
    <submittedName>
        <fullName evidence="1">Uncharacterized protein</fullName>
    </submittedName>
</protein>
<evidence type="ECO:0000313" key="1">
    <source>
        <dbReference type="EMBL" id="GAA4381911.1"/>
    </source>
</evidence>
<keyword evidence="2" id="KW-1185">Reference proteome</keyword>
<dbReference type="EMBL" id="BAABHA010000004">
    <property type="protein sequence ID" value="GAA4381911.1"/>
    <property type="molecule type" value="Genomic_DNA"/>
</dbReference>
<organism evidence="1 2">
    <name type="scientific">Hymenobacter koreensis</name>
    <dbReference type="NCBI Taxonomy" id="1084523"/>
    <lineage>
        <taxon>Bacteria</taxon>
        <taxon>Pseudomonadati</taxon>
        <taxon>Bacteroidota</taxon>
        <taxon>Cytophagia</taxon>
        <taxon>Cytophagales</taxon>
        <taxon>Hymenobacteraceae</taxon>
        <taxon>Hymenobacter</taxon>
    </lineage>
</organism>
<reference evidence="2" key="1">
    <citation type="journal article" date="2019" name="Int. J. Syst. Evol. Microbiol.">
        <title>The Global Catalogue of Microorganisms (GCM) 10K type strain sequencing project: providing services to taxonomists for standard genome sequencing and annotation.</title>
        <authorList>
            <consortium name="The Broad Institute Genomics Platform"/>
            <consortium name="The Broad Institute Genome Sequencing Center for Infectious Disease"/>
            <person name="Wu L."/>
            <person name="Ma J."/>
        </authorList>
    </citation>
    <scope>NUCLEOTIDE SEQUENCE [LARGE SCALE GENOMIC DNA]</scope>
    <source>
        <strain evidence="2">JCM 17924</strain>
    </source>
</reference>